<dbReference type="EMBL" id="CP007031">
    <property type="protein sequence ID" value="AHF03429.1"/>
    <property type="molecule type" value="Genomic_DNA"/>
</dbReference>
<evidence type="ECO:0000313" key="2">
    <source>
        <dbReference type="EMBL" id="AHF03429.1"/>
    </source>
</evidence>
<dbReference type="CDD" id="cd00093">
    <property type="entry name" value="HTH_XRE"/>
    <property type="match status" value="1"/>
</dbReference>
<dbReference type="SUPFAM" id="SSF47413">
    <property type="entry name" value="lambda repressor-like DNA-binding domains"/>
    <property type="match status" value="1"/>
</dbReference>
<dbReference type="InterPro" id="IPR001387">
    <property type="entry name" value="Cro/C1-type_HTH"/>
</dbReference>
<feature type="region of interest" description="Disordered" evidence="1">
    <location>
        <begin position="188"/>
        <end position="219"/>
    </location>
</feature>
<keyword evidence="3" id="KW-1185">Reference proteome</keyword>
<dbReference type="RefSeq" id="WP_005220671.1">
    <property type="nucleotide sequence ID" value="NZ_CP007031.1"/>
</dbReference>
<accession>W0E2H3</accession>
<proteinExistence type="predicted"/>
<dbReference type="Proteomes" id="UP000005275">
    <property type="component" value="Chromosome"/>
</dbReference>
<organism evidence="2 3">
    <name type="scientific">Marichromatium purpuratum 984</name>
    <dbReference type="NCBI Taxonomy" id="765910"/>
    <lineage>
        <taxon>Bacteria</taxon>
        <taxon>Pseudomonadati</taxon>
        <taxon>Pseudomonadota</taxon>
        <taxon>Gammaproteobacteria</taxon>
        <taxon>Chromatiales</taxon>
        <taxon>Chromatiaceae</taxon>
        <taxon>Marichromatium</taxon>
    </lineage>
</organism>
<sequence length="219" mass="23338">MYTATSPGTAIPWSVAPTRPVAAVLVVAASLTGVSPFVSGTGGALDISRAVAWCRLGETRTSISSVDVEVDGEEEASCPDVRSPLDHLTNIRETLNPAIADLAGAFAVSRQSIYKWLKGESMPEAGNLERIQALSQVADAFREADIKRAPAMLKMKAFEGRSLLDLVATNEATLEHARSLISEAKAMDASYERSGLARSKAKPSEDWRSSHSIPGAVER</sequence>
<protein>
    <submittedName>
        <fullName evidence="2">Repressor</fullName>
    </submittedName>
</protein>
<reference evidence="2 3" key="1">
    <citation type="submission" date="2013-12" db="EMBL/GenBank/DDBJ databases">
        <authorList>
            <consortium name="DOE Joint Genome Institute"/>
            <person name="Bryant D.A."/>
            <person name="Huntemann M."/>
            <person name="Han J."/>
            <person name="Chen A."/>
            <person name="Kyrpides N."/>
            <person name="Mavromatis K."/>
            <person name="Markowitz V."/>
            <person name="Palaniappan K."/>
            <person name="Ivanova N."/>
            <person name="Schaumberg A."/>
            <person name="Pati A."/>
            <person name="Liolios K."/>
            <person name="Nordberg H.P."/>
            <person name="Cantor M.N."/>
            <person name="Hua S.X."/>
            <person name="Woyke T."/>
        </authorList>
    </citation>
    <scope>NUCLEOTIDE SEQUENCE [LARGE SCALE GENOMIC DNA]</scope>
    <source>
        <strain evidence="2 3">984</strain>
    </source>
</reference>
<name>W0E2H3_MARPU</name>
<dbReference type="HOGENOM" id="CLU_1238631_0_0_6"/>
<evidence type="ECO:0000256" key="1">
    <source>
        <dbReference type="SAM" id="MobiDB-lite"/>
    </source>
</evidence>
<evidence type="ECO:0000313" key="3">
    <source>
        <dbReference type="Proteomes" id="UP000005275"/>
    </source>
</evidence>
<gene>
    <name evidence="2" type="ORF">MARPU_05705</name>
</gene>
<dbReference type="eggNOG" id="ENOG5032V2U">
    <property type="taxonomic scope" value="Bacteria"/>
</dbReference>
<dbReference type="STRING" id="765910.MARPU_05705"/>
<dbReference type="GO" id="GO:0003677">
    <property type="term" value="F:DNA binding"/>
    <property type="evidence" value="ECO:0007669"/>
    <property type="project" value="InterPro"/>
</dbReference>
<dbReference type="InterPro" id="IPR010982">
    <property type="entry name" value="Lambda_DNA-bd_dom_sf"/>
</dbReference>
<dbReference type="AlphaFoldDB" id="W0E2H3"/>
<dbReference type="KEGG" id="mpur:MARPU_05705"/>